<dbReference type="GO" id="GO:0070475">
    <property type="term" value="P:rRNA base methylation"/>
    <property type="evidence" value="ECO:0007669"/>
    <property type="project" value="UniProtKB-UniRule"/>
</dbReference>
<keyword evidence="11 14" id="KW-0408">Iron</keyword>
<dbReference type="PIRSF" id="PIRSF006004">
    <property type="entry name" value="CHP00048"/>
    <property type="match status" value="1"/>
</dbReference>
<dbReference type="HOGENOM" id="CLU_029101_2_0_0"/>
<feature type="domain" description="Radical SAM core" evidence="15">
    <location>
        <begin position="126"/>
        <end position="358"/>
    </location>
</feature>
<comment type="caution">
    <text evidence="14">Lacks conserved residue(s) required for the propagation of feature annotation.</text>
</comment>
<gene>
    <name evidence="14" type="primary">rlmN</name>
    <name evidence="16" type="ordered locus">Isop_0194</name>
</gene>
<evidence type="ECO:0000256" key="4">
    <source>
        <dbReference type="ARBA" id="ARBA00022490"/>
    </source>
</evidence>
<dbReference type="SFLD" id="SFLDS00029">
    <property type="entry name" value="Radical_SAM"/>
    <property type="match status" value="1"/>
</dbReference>
<evidence type="ECO:0000256" key="5">
    <source>
        <dbReference type="ARBA" id="ARBA00022552"/>
    </source>
</evidence>
<feature type="binding site" evidence="14">
    <location>
        <begin position="244"/>
        <end position="246"/>
    </location>
    <ligand>
        <name>S-adenosyl-L-methionine</name>
        <dbReference type="ChEBI" id="CHEBI:59789"/>
    </ligand>
</feature>
<dbReference type="AlphaFoldDB" id="E8R696"/>
<keyword evidence="4 14" id="KW-0963">Cytoplasm</keyword>
<feature type="active site" description="Proton acceptor" evidence="14">
    <location>
        <position position="120"/>
    </location>
</feature>
<dbReference type="STRING" id="575540.Isop_0194"/>
<dbReference type="FunFam" id="3.20.20.70:FF:000014">
    <property type="entry name" value="Probable dual-specificity RNA methyltransferase RlmN"/>
    <property type="match status" value="1"/>
</dbReference>
<dbReference type="eggNOG" id="COG0820">
    <property type="taxonomic scope" value="Bacteria"/>
</dbReference>
<organism evidence="16 17">
    <name type="scientific">Isosphaera pallida (strain ATCC 43644 / DSM 9630 / IS1B)</name>
    <dbReference type="NCBI Taxonomy" id="575540"/>
    <lineage>
        <taxon>Bacteria</taxon>
        <taxon>Pseudomonadati</taxon>
        <taxon>Planctomycetota</taxon>
        <taxon>Planctomycetia</taxon>
        <taxon>Isosphaerales</taxon>
        <taxon>Isosphaeraceae</taxon>
        <taxon>Isosphaera</taxon>
    </lineage>
</organism>
<dbReference type="GO" id="GO:0030488">
    <property type="term" value="P:tRNA methylation"/>
    <property type="evidence" value="ECO:0007669"/>
    <property type="project" value="UniProtKB-UniRule"/>
</dbReference>
<evidence type="ECO:0000256" key="8">
    <source>
        <dbReference type="ARBA" id="ARBA00022691"/>
    </source>
</evidence>
<dbReference type="GO" id="GO:0070040">
    <property type="term" value="F:rRNA (adenine(2503)-C2-)-methyltransferase activity"/>
    <property type="evidence" value="ECO:0007669"/>
    <property type="project" value="UniProtKB-UniRule"/>
</dbReference>
<dbReference type="Pfam" id="PF21016">
    <property type="entry name" value="RlmN_N"/>
    <property type="match status" value="1"/>
</dbReference>
<dbReference type="InterPro" id="IPR027492">
    <property type="entry name" value="RNA_MTrfase_RlmN"/>
</dbReference>
<dbReference type="InParanoid" id="E8R696"/>
<dbReference type="EC" id="2.1.1.192" evidence="14"/>
<name>E8R696_ISOPI</name>
<keyword evidence="17" id="KW-1185">Reference proteome</keyword>
<dbReference type="GO" id="GO:0019843">
    <property type="term" value="F:rRNA binding"/>
    <property type="evidence" value="ECO:0007669"/>
    <property type="project" value="UniProtKB-UniRule"/>
</dbReference>
<dbReference type="PROSITE" id="PS51918">
    <property type="entry name" value="RADICAL_SAM"/>
    <property type="match status" value="1"/>
</dbReference>
<comment type="cofactor">
    <cofactor evidence="14">
        <name>[4Fe-4S] cluster</name>
        <dbReference type="ChEBI" id="CHEBI:49883"/>
    </cofactor>
    <text evidence="14">Binds 1 [4Fe-4S] cluster. The cluster is coordinated with 3 cysteines and an exchangeable S-adenosyl-L-methionine.</text>
</comment>
<keyword evidence="7 14" id="KW-0808">Transferase</keyword>
<comment type="function">
    <text evidence="14">Specifically methylates position 2 of adenine 2503 in 23S rRNA and position 2 of adenine 37 in tRNAs.</text>
</comment>
<keyword evidence="5 14" id="KW-0698">rRNA processing</keyword>
<accession>E8R696</accession>
<feature type="binding site" evidence="14">
    <location>
        <position position="221"/>
    </location>
    <ligand>
        <name>S-adenosyl-L-methionine</name>
        <dbReference type="ChEBI" id="CHEBI:59789"/>
    </ligand>
</feature>
<feature type="binding site" evidence="14">
    <location>
        <begin position="189"/>
        <end position="190"/>
    </location>
    <ligand>
        <name>S-adenosyl-L-methionine</name>
        <dbReference type="ChEBI" id="CHEBI:59789"/>
    </ligand>
</feature>
<evidence type="ECO:0000256" key="12">
    <source>
        <dbReference type="ARBA" id="ARBA00023014"/>
    </source>
</evidence>
<dbReference type="GO" id="GO:0002935">
    <property type="term" value="F:tRNA (adenine(37)-C2)-methyltransferase activity"/>
    <property type="evidence" value="ECO:0007669"/>
    <property type="project" value="UniProtKB-UniRule"/>
</dbReference>
<dbReference type="SFLD" id="SFLDF00275">
    <property type="entry name" value="adenosine_C2_methyltransferase"/>
    <property type="match status" value="1"/>
</dbReference>
<dbReference type="Proteomes" id="UP000008631">
    <property type="component" value="Chromosome"/>
</dbReference>
<dbReference type="PANTHER" id="PTHR30544:SF5">
    <property type="entry name" value="RADICAL SAM CORE DOMAIN-CONTAINING PROTEIN"/>
    <property type="match status" value="1"/>
</dbReference>
<feature type="binding site" evidence="14">
    <location>
        <position position="140"/>
    </location>
    <ligand>
        <name>[4Fe-4S] cluster</name>
        <dbReference type="ChEBI" id="CHEBI:49883"/>
        <note>4Fe-4S-S-AdoMet</note>
    </ligand>
</feature>
<evidence type="ECO:0000256" key="14">
    <source>
        <dbReference type="HAMAP-Rule" id="MF_01849"/>
    </source>
</evidence>
<evidence type="ECO:0000256" key="11">
    <source>
        <dbReference type="ARBA" id="ARBA00023004"/>
    </source>
</evidence>
<dbReference type="InterPro" id="IPR004383">
    <property type="entry name" value="rRNA_lsu_MTrfase_RlmN/Cfr"/>
</dbReference>
<dbReference type="Gene3D" id="1.10.150.530">
    <property type="match status" value="1"/>
</dbReference>
<sequence length="400" mass="43405">MLGSPASVLELDSRTAWSGAGREGADHGTPAARRAGATLPGLTAWLAERGEPAYRSDQVARWIFQKRARSFAVMTDLPAGLRLALESSWAVYQTRVIRRQTATDGTDKLLLECRDGRRIETVLMREEDRRTVCVSSQVGCGMGCVFCASGLKGVERNLTVGEITEELLHARDLLPEHERLTNIVVMGMGESLANLENLIAALDRICSPSGLGLSQRAVTISTVGLPEKIKRLAALDRRYHLAVSLHAPTEELRDQLVPINHKVGLRAVMEAADHYFAVTGRQVTFEYVLLGGINDRDRDARDLVALLAGRKAHVNLIPYNPVAGLPYERPAPRDLDRFVRRCRQGGLSVSVRKTKGKRIDAACGQLRRRIAEATIPASAGNAGAAIELATPGGSIARLGG</sequence>
<comment type="similarity">
    <text evidence="2 14">Belongs to the radical SAM superfamily. RlmN family.</text>
</comment>
<comment type="catalytic activity">
    <reaction evidence="14">
        <text>adenosine(2503) in 23S rRNA + 2 reduced [2Fe-2S]-[ferredoxin] + 2 S-adenosyl-L-methionine = 2-methyladenosine(2503) in 23S rRNA + 5'-deoxyadenosine + L-methionine + 2 oxidized [2Fe-2S]-[ferredoxin] + S-adenosyl-L-homocysteine</text>
        <dbReference type="Rhea" id="RHEA:42916"/>
        <dbReference type="Rhea" id="RHEA-COMP:10000"/>
        <dbReference type="Rhea" id="RHEA-COMP:10001"/>
        <dbReference type="Rhea" id="RHEA-COMP:10152"/>
        <dbReference type="Rhea" id="RHEA-COMP:10282"/>
        <dbReference type="ChEBI" id="CHEBI:17319"/>
        <dbReference type="ChEBI" id="CHEBI:33737"/>
        <dbReference type="ChEBI" id="CHEBI:33738"/>
        <dbReference type="ChEBI" id="CHEBI:57844"/>
        <dbReference type="ChEBI" id="CHEBI:57856"/>
        <dbReference type="ChEBI" id="CHEBI:59789"/>
        <dbReference type="ChEBI" id="CHEBI:74411"/>
        <dbReference type="ChEBI" id="CHEBI:74497"/>
        <dbReference type="EC" id="2.1.1.192"/>
    </reaction>
</comment>
<evidence type="ECO:0000256" key="1">
    <source>
        <dbReference type="ARBA" id="ARBA00004496"/>
    </source>
</evidence>
<reference key="1">
    <citation type="submission" date="2010-11" db="EMBL/GenBank/DDBJ databases">
        <title>The complete sequence of chromosome of Isophaera pallida ATCC 43644.</title>
        <authorList>
            <consortium name="US DOE Joint Genome Institute (JGI-PGF)"/>
            <person name="Lucas S."/>
            <person name="Copeland A."/>
            <person name="Lapidus A."/>
            <person name="Bruce D."/>
            <person name="Goodwin L."/>
            <person name="Pitluck S."/>
            <person name="Kyrpides N."/>
            <person name="Mavromatis K."/>
            <person name="Pagani I."/>
            <person name="Ivanova N."/>
            <person name="Saunders E."/>
            <person name="Brettin T."/>
            <person name="Detter J.C."/>
            <person name="Han C."/>
            <person name="Tapia R."/>
            <person name="Land M."/>
            <person name="Hauser L."/>
            <person name="Markowitz V."/>
            <person name="Cheng J.-F."/>
            <person name="Hugenholtz P."/>
            <person name="Woyke T."/>
            <person name="Wu D."/>
            <person name="Eisen J.A."/>
        </authorList>
    </citation>
    <scope>NUCLEOTIDE SEQUENCE</scope>
    <source>
        <strain>ATCC 43644</strain>
    </source>
</reference>
<keyword evidence="10 14" id="KW-0479">Metal-binding</keyword>
<comment type="miscellaneous">
    <text evidence="14">Reaction proceeds by a ping-pong mechanism involving intermediate methylation of a conserved cysteine residue.</text>
</comment>
<evidence type="ECO:0000259" key="15">
    <source>
        <dbReference type="PROSITE" id="PS51918"/>
    </source>
</evidence>
<dbReference type="InterPro" id="IPR040072">
    <property type="entry name" value="Methyltransferase_A"/>
</dbReference>
<comment type="catalytic activity">
    <reaction evidence="14">
        <text>adenosine(37) in tRNA + 2 reduced [2Fe-2S]-[ferredoxin] + 2 S-adenosyl-L-methionine = 2-methyladenosine(37) in tRNA + 5'-deoxyadenosine + L-methionine + 2 oxidized [2Fe-2S]-[ferredoxin] + S-adenosyl-L-homocysteine</text>
        <dbReference type="Rhea" id="RHEA:43332"/>
        <dbReference type="Rhea" id="RHEA-COMP:10000"/>
        <dbReference type="Rhea" id="RHEA-COMP:10001"/>
        <dbReference type="Rhea" id="RHEA-COMP:10162"/>
        <dbReference type="Rhea" id="RHEA-COMP:10485"/>
        <dbReference type="ChEBI" id="CHEBI:17319"/>
        <dbReference type="ChEBI" id="CHEBI:33737"/>
        <dbReference type="ChEBI" id="CHEBI:33738"/>
        <dbReference type="ChEBI" id="CHEBI:57844"/>
        <dbReference type="ChEBI" id="CHEBI:57856"/>
        <dbReference type="ChEBI" id="CHEBI:59789"/>
        <dbReference type="ChEBI" id="CHEBI:74411"/>
        <dbReference type="ChEBI" id="CHEBI:74497"/>
        <dbReference type="EC" id="2.1.1.192"/>
    </reaction>
</comment>
<reference evidence="16 17" key="2">
    <citation type="journal article" date="2011" name="Stand. Genomic Sci.">
        <title>Complete genome sequence of Isosphaera pallida type strain (IS1B).</title>
        <authorList>
            <consortium name="US DOE Joint Genome Institute (JGI-PGF)"/>
            <person name="Goker M."/>
            <person name="Cleland D."/>
            <person name="Saunders E."/>
            <person name="Lapidus A."/>
            <person name="Nolan M."/>
            <person name="Lucas S."/>
            <person name="Hammon N."/>
            <person name="Deshpande S."/>
            <person name="Cheng J.F."/>
            <person name="Tapia R."/>
            <person name="Han C."/>
            <person name="Goodwin L."/>
            <person name="Pitluck S."/>
            <person name="Liolios K."/>
            <person name="Pagani I."/>
            <person name="Ivanova N."/>
            <person name="Mavromatis K."/>
            <person name="Pati A."/>
            <person name="Chen A."/>
            <person name="Palaniappan K."/>
            <person name="Land M."/>
            <person name="Hauser L."/>
            <person name="Chang Y.J."/>
            <person name="Jeffries C.D."/>
            <person name="Detter J.C."/>
            <person name="Beck B."/>
            <person name="Woyke T."/>
            <person name="Bristow J."/>
            <person name="Eisen J.A."/>
            <person name="Markowitz V."/>
            <person name="Hugenholtz P."/>
            <person name="Kyrpides N.C."/>
            <person name="Klenk H.P."/>
        </authorList>
    </citation>
    <scope>NUCLEOTIDE SEQUENCE [LARGE SCALE GENOMIC DNA]</scope>
    <source>
        <strain evidence="17">ATCC 43644 / DSM 9630 / IS1B</strain>
    </source>
</reference>
<dbReference type="KEGG" id="ipa:Isop_0194"/>
<dbReference type="InterPro" id="IPR013785">
    <property type="entry name" value="Aldolase_TIM"/>
</dbReference>
<evidence type="ECO:0000256" key="7">
    <source>
        <dbReference type="ARBA" id="ARBA00022679"/>
    </source>
</evidence>
<evidence type="ECO:0000256" key="13">
    <source>
        <dbReference type="ARBA" id="ARBA00023157"/>
    </source>
</evidence>
<evidence type="ECO:0000256" key="2">
    <source>
        <dbReference type="ARBA" id="ARBA00007544"/>
    </source>
</evidence>
<dbReference type="GO" id="GO:0046872">
    <property type="term" value="F:metal ion binding"/>
    <property type="evidence" value="ECO:0007669"/>
    <property type="project" value="UniProtKB-KW"/>
</dbReference>
<dbReference type="InterPro" id="IPR058240">
    <property type="entry name" value="rSAM_sf"/>
</dbReference>
<feature type="binding site" evidence="14">
    <location>
        <position position="144"/>
    </location>
    <ligand>
        <name>[4Fe-4S] cluster</name>
        <dbReference type="ChEBI" id="CHEBI:49883"/>
        <note>4Fe-4S-S-AdoMet</note>
    </ligand>
</feature>
<dbReference type="HAMAP" id="MF_01849">
    <property type="entry name" value="RNA_methyltr_RlmN"/>
    <property type="match status" value="1"/>
</dbReference>
<dbReference type="EMBL" id="CP002353">
    <property type="protein sequence ID" value="ADV60791.1"/>
    <property type="molecule type" value="Genomic_DNA"/>
</dbReference>
<dbReference type="NCBIfam" id="TIGR00048">
    <property type="entry name" value="rRNA_mod_RlmN"/>
    <property type="match status" value="1"/>
</dbReference>
<dbReference type="GO" id="GO:0000049">
    <property type="term" value="F:tRNA binding"/>
    <property type="evidence" value="ECO:0007669"/>
    <property type="project" value="UniProtKB-UniRule"/>
</dbReference>
<keyword evidence="9 14" id="KW-0819">tRNA processing</keyword>
<dbReference type="Pfam" id="PF04055">
    <property type="entry name" value="Radical_SAM"/>
    <property type="match status" value="1"/>
</dbReference>
<keyword evidence="8 14" id="KW-0949">S-adenosyl-L-methionine</keyword>
<dbReference type="GO" id="GO:0005737">
    <property type="term" value="C:cytoplasm"/>
    <property type="evidence" value="ECO:0007669"/>
    <property type="project" value="UniProtKB-SubCell"/>
</dbReference>
<feature type="active site" description="S-methylcysteine intermediate" evidence="14">
    <location>
        <position position="363"/>
    </location>
</feature>
<dbReference type="PANTHER" id="PTHR30544">
    <property type="entry name" value="23S RRNA METHYLTRANSFERASE"/>
    <property type="match status" value="1"/>
</dbReference>
<dbReference type="FunCoup" id="E8R696">
    <property type="interactions" value="490"/>
</dbReference>
<evidence type="ECO:0000256" key="9">
    <source>
        <dbReference type="ARBA" id="ARBA00022694"/>
    </source>
</evidence>
<evidence type="ECO:0000313" key="17">
    <source>
        <dbReference type="Proteomes" id="UP000008631"/>
    </source>
</evidence>
<keyword evidence="13 14" id="KW-1015">Disulfide bond</keyword>
<evidence type="ECO:0000256" key="3">
    <source>
        <dbReference type="ARBA" id="ARBA00022485"/>
    </source>
</evidence>
<keyword evidence="12 14" id="KW-0411">Iron-sulfur</keyword>
<dbReference type="InterPro" id="IPR048641">
    <property type="entry name" value="RlmN_N"/>
</dbReference>
<comment type="subcellular location">
    <subcellularLocation>
        <location evidence="1 14">Cytoplasm</location>
    </subcellularLocation>
</comment>
<protein>
    <recommendedName>
        <fullName evidence="14">Probable dual-specificity RNA methyltransferase RlmN</fullName>
        <ecNumber evidence="14">2.1.1.192</ecNumber>
    </recommendedName>
    <alternativeName>
        <fullName evidence="14">23S rRNA (adenine(2503)-C(2))-methyltransferase</fullName>
    </alternativeName>
    <alternativeName>
        <fullName evidence="14">23S rRNA m2A2503 methyltransferase</fullName>
    </alternativeName>
    <alternativeName>
        <fullName evidence="14">Ribosomal RNA large subunit methyltransferase N</fullName>
    </alternativeName>
    <alternativeName>
        <fullName evidence="14">tRNA (adenine(37)-C(2))-methyltransferase</fullName>
    </alternativeName>
    <alternativeName>
        <fullName evidence="14">tRNA m2A37 methyltransferase</fullName>
    </alternativeName>
</protein>
<dbReference type="InterPro" id="IPR007197">
    <property type="entry name" value="rSAM"/>
</dbReference>
<evidence type="ECO:0000256" key="6">
    <source>
        <dbReference type="ARBA" id="ARBA00022603"/>
    </source>
</evidence>
<dbReference type="RefSeq" id="WP_013563080.1">
    <property type="nucleotide sequence ID" value="NC_014962.1"/>
</dbReference>
<dbReference type="SUPFAM" id="SSF102114">
    <property type="entry name" value="Radical SAM enzymes"/>
    <property type="match status" value="1"/>
</dbReference>
<dbReference type="SFLD" id="SFLDG01062">
    <property type="entry name" value="methyltransferase_(Class_A)"/>
    <property type="match status" value="1"/>
</dbReference>
<feature type="binding site" evidence="14">
    <location>
        <position position="147"/>
    </location>
    <ligand>
        <name>[4Fe-4S] cluster</name>
        <dbReference type="ChEBI" id="CHEBI:49883"/>
        <note>4Fe-4S-S-AdoMet</note>
    </ligand>
</feature>
<dbReference type="Gene3D" id="3.20.20.70">
    <property type="entry name" value="Aldolase class I"/>
    <property type="match status" value="1"/>
</dbReference>
<evidence type="ECO:0000313" key="16">
    <source>
        <dbReference type="EMBL" id="ADV60791.1"/>
    </source>
</evidence>
<dbReference type="GO" id="GO:0051539">
    <property type="term" value="F:4 iron, 4 sulfur cluster binding"/>
    <property type="evidence" value="ECO:0007669"/>
    <property type="project" value="UniProtKB-UniRule"/>
</dbReference>
<dbReference type="OrthoDB" id="9793973at2"/>
<proteinExistence type="inferred from homology"/>
<evidence type="ECO:0000256" key="10">
    <source>
        <dbReference type="ARBA" id="ARBA00022723"/>
    </source>
</evidence>
<feature type="binding site" evidence="14">
    <location>
        <position position="320"/>
    </location>
    <ligand>
        <name>S-adenosyl-L-methionine</name>
        <dbReference type="ChEBI" id="CHEBI:59789"/>
    </ligand>
</feature>
<dbReference type="CDD" id="cd01335">
    <property type="entry name" value="Radical_SAM"/>
    <property type="match status" value="1"/>
</dbReference>
<keyword evidence="3 14" id="KW-0004">4Fe-4S</keyword>
<keyword evidence="6 14" id="KW-0489">Methyltransferase</keyword>